<dbReference type="AlphaFoldDB" id="A0A418WRR3"/>
<comment type="caution">
    <text evidence="3">The sequence shown here is derived from an EMBL/GenBank/DDBJ whole genome shotgun (WGS) entry which is preliminary data.</text>
</comment>
<keyword evidence="2" id="KW-0564">Palmitate</keyword>
<keyword evidence="2" id="KW-0449">Lipoprotein</keyword>
<dbReference type="GO" id="GO:0005886">
    <property type="term" value="C:plasma membrane"/>
    <property type="evidence" value="ECO:0007669"/>
    <property type="project" value="UniProtKB-SubCell"/>
</dbReference>
<dbReference type="PANTHER" id="PTHR30203">
    <property type="entry name" value="OUTER MEMBRANE CATION EFFLUX PROTEIN"/>
    <property type="match status" value="1"/>
</dbReference>
<evidence type="ECO:0000256" key="1">
    <source>
        <dbReference type="ARBA" id="ARBA00007613"/>
    </source>
</evidence>
<dbReference type="EMBL" id="QYUM01000002">
    <property type="protein sequence ID" value="RJF93849.1"/>
    <property type="molecule type" value="Genomic_DNA"/>
</dbReference>
<dbReference type="Gene3D" id="2.20.200.10">
    <property type="entry name" value="Outer membrane efflux proteins (OEP)"/>
    <property type="match status" value="1"/>
</dbReference>
<proteinExistence type="inferred from homology"/>
<dbReference type="Pfam" id="PF02321">
    <property type="entry name" value="OEP"/>
    <property type="match status" value="2"/>
</dbReference>
<name>A0A418WRR3_9SPHN</name>
<dbReference type="NCBIfam" id="TIGR01845">
    <property type="entry name" value="outer_NodT"/>
    <property type="match status" value="1"/>
</dbReference>
<sequence>MRDLGRRSDHQRSTAHTAVAAFCICAVAGCTQGPDYQRPTVAVPAAYRSDDTIPSSSASDTSTWWHAFGDEVLDSLVRECIANNRDLRIATARVDEFTAILAGTRSQGFPQVGYGVSASRQRASERGSVSFPTGVDPVSSSYSTVLSASWEIDLWGRIRRETEAARANLLSTEEARRGVVLTLVASVVAGYVTLLDLDSRLQIAEATVAGRKQSVSIFQMRLEGGWVSDFEMSQVLAEYESAVAAIPELEKSIAQQEHALSTLLGRNPGPIARGQDLRALQAPVVPVGLPAELLTRRPDILQAEQQLVASNALIGAARALYFPRISLTGLGGFASAALESLFAGPARTWSFAGDVAGPLFTGGGVTAVTHQAEARREQALAAYELTVQNAFREVEDSLTAVRSSRKTEASIARRVETLRRGVALAHERYDNGYSDYLDVLDTERSLFSAELSLAAARGDSYRALVNLYRVLGGDWIDQATSARSSEGVAEQHP</sequence>
<dbReference type="PROSITE" id="PS51257">
    <property type="entry name" value="PROKAR_LIPOPROTEIN"/>
    <property type="match status" value="1"/>
</dbReference>
<keyword evidence="2" id="KW-0472">Membrane</keyword>
<gene>
    <name evidence="3" type="ORF">D3876_06065</name>
</gene>
<dbReference type="Proteomes" id="UP000286100">
    <property type="component" value="Unassembled WGS sequence"/>
</dbReference>
<evidence type="ECO:0000313" key="4">
    <source>
        <dbReference type="Proteomes" id="UP000286100"/>
    </source>
</evidence>
<reference evidence="3 4" key="1">
    <citation type="submission" date="2018-09" db="EMBL/GenBank/DDBJ databases">
        <authorList>
            <person name="Zhu H."/>
        </authorList>
    </citation>
    <scope>NUCLEOTIDE SEQUENCE [LARGE SCALE GENOMIC DNA]</scope>
    <source>
        <strain evidence="3 4">K2R01-6</strain>
    </source>
</reference>
<dbReference type="RefSeq" id="WP_119760340.1">
    <property type="nucleotide sequence ID" value="NZ_QYUM01000002.1"/>
</dbReference>
<keyword evidence="2" id="KW-0812">Transmembrane</keyword>
<dbReference type="InterPro" id="IPR010131">
    <property type="entry name" value="MdtP/NodT-like"/>
</dbReference>
<comment type="similarity">
    <text evidence="1 2">Belongs to the outer membrane factor (OMF) (TC 1.B.17) family.</text>
</comment>
<evidence type="ECO:0000256" key="2">
    <source>
        <dbReference type="RuleBase" id="RU362097"/>
    </source>
</evidence>
<accession>A0A418WRR3</accession>
<keyword evidence="4" id="KW-1185">Reference proteome</keyword>
<keyword evidence="2" id="KW-1134">Transmembrane beta strand</keyword>
<dbReference type="GO" id="GO:0015562">
    <property type="term" value="F:efflux transmembrane transporter activity"/>
    <property type="evidence" value="ECO:0007669"/>
    <property type="project" value="InterPro"/>
</dbReference>
<dbReference type="Gene3D" id="1.20.1600.10">
    <property type="entry name" value="Outer membrane efflux proteins (OEP)"/>
    <property type="match status" value="1"/>
</dbReference>
<dbReference type="InterPro" id="IPR003423">
    <property type="entry name" value="OMP_efflux"/>
</dbReference>
<comment type="subcellular location">
    <subcellularLocation>
        <location evidence="2">Cell membrane</location>
        <topology evidence="2">Lipid-anchor</topology>
    </subcellularLocation>
</comment>
<organism evidence="3 4">
    <name type="scientific">Sphingomonas cavernae</name>
    <dbReference type="NCBI Taxonomy" id="2320861"/>
    <lineage>
        <taxon>Bacteria</taxon>
        <taxon>Pseudomonadati</taxon>
        <taxon>Pseudomonadota</taxon>
        <taxon>Alphaproteobacteria</taxon>
        <taxon>Sphingomonadales</taxon>
        <taxon>Sphingomonadaceae</taxon>
        <taxon>Sphingomonas</taxon>
    </lineage>
</organism>
<evidence type="ECO:0000313" key="3">
    <source>
        <dbReference type="EMBL" id="RJF93849.1"/>
    </source>
</evidence>
<dbReference type="OrthoDB" id="9783100at2"/>
<dbReference type="SUPFAM" id="SSF56954">
    <property type="entry name" value="Outer membrane efflux proteins (OEP)"/>
    <property type="match status" value="1"/>
</dbReference>
<protein>
    <submittedName>
        <fullName evidence="3">Efflux transporter outer membrane subunit</fullName>
    </submittedName>
</protein>